<evidence type="ECO:0000256" key="6">
    <source>
        <dbReference type="ARBA" id="ARBA00022729"/>
    </source>
</evidence>
<proteinExistence type="inferred from homology"/>
<evidence type="ECO:0000256" key="5">
    <source>
        <dbReference type="ARBA" id="ARBA00022692"/>
    </source>
</evidence>
<evidence type="ECO:0000256" key="9">
    <source>
        <dbReference type="ARBA" id="ARBA00033063"/>
    </source>
</evidence>
<dbReference type="InterPro" id="IPR010827">
    <property type="entry name" value="BamA/TamA_POTRA"/>
</dbReference>
<dbReference type="Proteomes" id="UP001447008">
    <property type="component" value="Unassembled WGS sequence"/>
</dbReference>
<dbReference type="Pfam" id="PF17243">
    <property type="entry name" value="POTRA_TamA_1"/>
    <property type="match status" value="1"/>
</dbReference>
<keyword evidence="6 11" id="KW-0732">Signal</keyword>
<comment type="caution">
    <text evidence="15">The sequence shown here is derived from an EMBL/GenBank/DDBJ whole genome shotgun (WGS) entry which is preliminary data.</text>
</comment>
<dbReference type="InterPro" id="IPR039910">
    <property type="entry name" value="D15-like"/>
</dbReference>
<keyword evidence="5" id="KW-0812">Transmembrane</keyword>
<evidence type="ECO:0000256" key="2">
    <source>
        <dbReference type="ARBA" id="ARBA00010248"/>
    </source>
</evidence>
<gene>
    <name evidence="15" type="ORF">WCN91_03895</name>
</gene>
<accession>A0ABU9MTG2</accession>
<evidence type="ECO:0000256" key="4">
    <source>
        <dbReference type="ARBA" id="ARBA00022452"/>
    </source>
</evidence>
<evidence type="ECO:0000313" key="15">
    <source>
        <dbReference type="EMBL" id="MEM0514589.1"/>
    </source>
</evidence>
<dbReference type="Pfam" id="PF01103">
    <property type="entry name" value="Omp85"/>
    <property type="match status" value="1"/>
</dbReference>
<evidence type="ECO:0000256" key="1">
    <source>
        <dbReference type="ARBA" id="ARBA00004442"/>
    </source>
</evidence>
<evidence type="ECO:0000259" key="12">
    <source>
        <dbReference type="Pfam" id="PF01103"/>
    </source>
</evidence>
<organism evidence="15 16">
    <name type="scientific">Pseudoalteromonas qingdaonensis</name>
    <dbReference type="NCBI Taxonomy" id="3131913"/>
    <lineage>
        <taxon>Bacteria</taxon>
        <taxon>Pseudomonadati</taxon>
        <taxon>Pseudomonadota</taxon>
        <taxon>Gammaproteobacteria</taxon>
        <taxon>Alteromonadales</taxon>
        <taxon>Pseudoalteromonadaceae</taxon>
        <taxon>Pseudoalteromonas</taxon>
    </lineage>
</organism>
<comment type="subunit">
    <text evidence="10">Interacts with TamB to form the translocation and assembly module (TAM).</text>
</comment>
<feature type="domain" description="Bacterial surface antigen (D15)" evidence="12">
    <location>
        <begin position="276"/>
        <end position="576"/>
    </location>
</feature>
<comment type="subcellular location">
    <subcellularLocation>
        <location evidence="1">Cell outer membrane</location>
    </subcellularLocation>
</comment>
<evidence type="ECO:0000259" key="14">
    <source>
        <dbReference type="Pfam" id="PF17243"/>
    </source>
</evidence>
<evidence type="ECO:0000256" key="3">
    <source>
        <dbReference type="ARBA" id="ARBA00015419"/>
    </source>
</evidence>
<dbReference type="InterPro" id="IPR000184">
    <property type="entry name" value="Bac_surfAg_D15"/>
</dbReference>
<dbReference type="Gene3D" id="2.40.160.50">
    <property type="entry name" value="membrane protein fhac: a member of the omp85/tpsb transporter family"/>
    <property type="match status" value="1"/>
</dbReference>
<sequence>MNLLTSLLLVLALCSFDVLGAWGAEPGQSLQGRVISGYSIDGIEGELEQNVALYLQQLSGEQPTRQLQRYATEQVLLSMRALGYYHAEVELHLENDTANPKVIAKIKPGQATRIESLDYQLLGPGLQDKELTQVLAQLPLKVGDIINHDHYDAAKSAIDNQLLELGYFDAKWQQSRLAIDRSHYRADISLVVNTGIRYHFGPLNIATDTPASGYIHSLAEFKPGQTYNANKVSEFNLALSQTPYFSSVRVYADIAKRSSHEVPIRVEVLHKPQDSFEVGGGYSTDLGPKVRFKWSRPWISDDGHYLESNLNVSERQQDISLSYTIPVDDPIDDIWRFSLGYKLEDNIDTDIFSKTLTGLVQRQWKIEDDWIRTVFIRREFEEFRIADEEKTTKMLLPGVSYARKRSKGGTTPYWGRQWLISTEVGADSLESSTDIVRVQLQYAWLDTYWQRHLFFSRVNLGAMYVDDINDVPVSLRFFAGGDQSIRGYKYDSISPEEDGAKVGGKYLVTGTLEYNYQFASNWRGALFVDAGTATNDFSEKLSVGVGFGVRYLTPVGPIRFDHAWALASPGNTTRLSITVGPEL</sequence>
<protein>
    <recommendedName>
        <fullName evidence="3">Translocation and assembly module subunit TamA</fullName>
    </recommendedName>
    <alternativeName>
        <fullName evidence="9">Autotransporter assembly factor TamA</fullName>
    </alternativeName>
</protein>
<dbReference type="PANTHER" id="PTHR12815:SF47">
    <property type="entry name" value="TRANSLOCATION AND ASSEMBLY MODULE SUBUNIT TAMA"/>
    <property type="match status" value="1"/>
</dbReference>
<evidence type="ECO:0000259" key="13">
    <source>
        <dbReference type="Pfam" id="PF07244"/>
    </source>
</evidence>
<feature type="domain" description="TamA POTRA" evidence="14">
    <location>
        <begin position="38"/>
        <end position="108"/>
    </location>
</feature>
<keyword evidence="8" id="KW-0998">Cell outer membrane</keyword>
<reference evidence="15 16" key="1">
    <citation type="submission" date="2024-03" db="EMBL/GenBank/DDBJ databases">
        <title>Pseudoalteromonas qingdaonensis sp. nov., isolated from the intestines of marine benthic organisms.</title>
        <authorList>
            <person name="Lin X."/>
            <person name="Fang S."/>
            <person name="Hu X."/>
        </authorList>
    </citation>
    <scope>NUCLEOTIDE SEQUENCE [LARGE SCALE GENOMIC DNA]</scope>
    <source>
        <strain evidence="15 16">YIC-827</strain>
    </source>
</reference>
<evidence type="ECO:0000256" key="11">
    <source>
        <dbReference type="SAM" id="SignalP"/>
    </source>
</evidence>
<evidence type="ECO:0000256" key="8">
    <source>
        <dbReference type="ARBA" id="ARBA00023237"/>
    </source>
</evidence>
<keyword evidence="7" id="KW-0472">Membrane</keyword>
<dbReference type="Pfam" id="PF07244">
    <property type="entry name" value="POTRA"/>
    <property type="match status" value="1"/>
</dbReference>
<dbReference type="InterPro" id="IPR035243">
    <property type="entry name" value="TamA_POTRA_Dom_1"/>
</dbReference>
<evidence type="ECO:0000313" key="16">
    <source>
        <dbReference type="Proteomes" id="UP001447008"/>
    </source>
</evidence>
<dbReference type="EMBL" id="JBCGCU010000003">
    <property type="protein sequence ID" value="MEM0514589.1"/>
    <property type="molecule type" value="Genomic_DNA"/>
</dbReference>
<comment type="similarity">
    <text evidence="2">Belongs to the TamA family.</text>
</comment>
<evidence type="ECO:0000256" key="7">
    <source>
        <dbReference type="ARBA" id="ARBA00023136"/>
    </source>
</evidence>
<feature type="chain" id="PRO_5046513342" description="Translocation and assembly module subunit TamA" evidence="11">
    <location>
        <begin position="21"/>
        <end position="583"/>
    </location>
</feature>
<feature type="domain" description="POTRA" evidence="13">
    <location>
        <begin position="129"/>
        <end position="193"/>
    </location>
</feature>
<dbReference type="RefSeq" id="WP_342676496.1">
    <property type="nucleotide sequence ID" value="NZ_JBCGCU010000003.1"/>
</dbReference>
<keyword evidence="16" id="KW-1185">Reference proteome</keyword>
<keyword evidence="4" id="KW-1134">Transmembrane beta strand</keyword>
<name>A0ABU9MTG2_9GAMM</name>
<dbReference type="PANTHER" id="PTHR12815">
    <property type="entry name" value="SORTING AND ASSEMBLY MACHINERY SAMM50 PROTEIN FAMILY MEMBER"/>
    <property type="match status" value="1"/>
</dbReference>
<evidence type="ECO:0000256" key="10">
    <source>
        <dbReference type="ARBA" id="ARBA00093548"/>
    </source>
</evidence>
<dbReference type="Gene3D" id="3.10.20.310">
    <property type="entry name" value="membrane protein fhac"/>
    <property type="match status" value="3"/>
</dbReference>
<feature type="signal peptide" evidence="11">
    <location>
        <begin position="1"/>
        <end position="20"/>
    </location>
</feature>